<accession>A0A841FXR9</accession>
<dbReference type="Pfam" id="PF00440">
    <property type="entry name" value="TetR_N"/>
    <property type="match status" value="1"/>
</dbReference>
<feature type="domain" description="HTH tetR-type" evidence="5">
    <location>
        <begin position="5"/>
        <end position="65"/>
    </location>
</feature>
<keyword evidence="1" id="KW-0805">Transcription regulation</keyword>
<dbReference type="Gene3D" id="1.10.10.60">
    <property type="entry name" value="Homeodomain-like"/>
    <property type="match status" value="1"/>
</dbReference>
<organism evidence="6 7">
    <name type="scientific">Phytomonospora endophytica</name>
    <dbReference type="NCBI Taxonomy" id="714109"/>
    <lineage>
        <taxon>Bacteria</taxon>
        <taxon>Bacillati</taxon>
        <taxon>Actinomycetota</taxon>
        <taxon>Actinomycetes</taxon>
        <taxon>Micromonosporales</taxon>
        <taxon>Micromonosporaceae</taxon>
        <taxon>Phytomonospora</taxon>
    </lineage>
</organism>
<dbReference type="SUPFAM" id="SSF46689">
    <property type="entry name" value="Homeodomain-like"/>
    <property type="match status" value="1"/>
</dbReference>
<evidence type="ECO:0000256" key="3">
    <source>
        <dbReference type="ARBA" id="ARBA00023163"/>
    </source>
</evidence>
<evidence type="ECO:0000313" key="6">
    <source>
        <dbReference type="EMBL" id="MBB6036770.1"/>
    </source>
</evidence>
<name>A0A841FXR9_9ACTN</name>
<dbReference type="PROSITE" id="PS50977">
    <property type="entry name" value="HTH_TETR_2"/>
    <property type="match status" value="1"/>
</dbReference>
<gene>
    <name evidence="6" type="ORF">HNR73_004643</name>
</gene>
<dbReference type="EMBL" id="JACHGT010000010">
    <property type="protein sequence ID" value="MBB6036770.1"/>
    <property type="molecule type" value="Genomic_DNA"/>
</dbReference>
<dbReference type="GO" id="GO:0003677">
    <property type="term" value="F:DNA binding"/>
    <property type="evidence" value="ECO:0007669"/>
    <property type="project" value="UniProtKB-UniRule"/>
</dbReference>
<dbReference type="Gene3D" id="1.10.357.10">
    <property type="entry name" value="Tetracycline Repressor, domain 2"/>
    <property type="match status" value="1"/>
</dbReference>
<evidence type="ECO:0000256" key="1">
    <source>
        <dbReference type="ARBA" id="ARBA00023015"/>
    </source>
</evidence>
<evidence type="ECO:0000256" key="4">
    <source>
        <dbReference type="PROSITE-ProRule" id="PRU00335"/>
    </source>
</evidence>
<evidence type="ECO:0000313" key="7">
    <source>
        <dbReference type="Proteomes" id="UP000548476"/>
    </source>
</evidence>
<evidence type="ECO:0000256" key="2">
    <source>
        <dbReference type="ARBA" id="ARBA00023125"/>
    </source>
</evidence>
<protein>
    <submittedName>
        <fullName evidence="6">AcrR family transcriptional regulator</fullName>
    </submittedName>
</protein>
<reference evidence="6 7" key="1">
    <citation type="submission" date="2020-08" db="EMBL/GenBank/DDBJ databases">
        <title>Genomic Encyclopedia of Type Strains, Phase IV (KMG-IV): sequencing the most valuable type-strain genomes for metagenomic binning, comparative biology and taxonomic classification.</title>
        <authorList>
            <person name="Goeker M."/>
        </authorList>
    </citation>
    <scope>NUCLEOTIDE SEQUENCE [LARGE SCALE GENOMIC DNA]</scope>
    <source>
        <strain evidence="6 7">YIM 65646</strain>
    </source>
</reference>
<dbReference type="AlphaFoldDB" id="A0A841FXR9"/>
<proteinExistence type="predicted"/>
<dbReference type="InterPro" id="IPR004111">
    <property type="entry name" value="Repressor_TetR_C"/>
</dbReference>
<dbReference type="InterPro" id="IPR009057">
    <property type="entry name" value="Homeodomain-like_sf"/>
</dbReference>
<evidence type="ECO:0000259" key="5">
    <source>
        <dbReference type="PROSITE" id="PS50977"/>
    </source>
</evidence>
<dbReference type="SUPFAM" id="SSF48498">
    <property type="entry name" value="Tetracyclin repressor-like, C-terminal domain"/>
    <property type="match status" value="1"/>
</dbReference>
<dbReference type="Pfam" id="PF02909">
    <property type="entry name" value="TetR_C_1"/>
    <property type="match status" value="1"/>
</dbReference>
<feature type="DNA-binding region" description="H-T-H motif" evidence="4">
    <location>
        <begin position="28"/>
        <end position="47"/>
    </location>
</feature>
<keyword evidence="7" id="KW-1185">Reference proteome</keyword>
<keyword evidence="3" id="KW-0804">Transcription</keyword>
<dbReference type="RefSeq" id="WP_184789612.1">
    <property type="nucleotide sequence ID" value="NZ_BONT01000058.1"/>
</dbReference>
<sequence>MQKPTLTAAQIVRTAIEILDAEGLDGLNMRALGKRLNSAPTAMYWHVKNKDNLVRLAVDEVWHEIALPDPGALGWRAAATKLATGLNETLHRHPWLVQAMAGHFLYGEGKSRFDDSLLAAYEAAGLSAEQADQAAAASFMLALGNAVGASANVALARKVNLDGGDPAEVMRESIDEATRIAASFPRLRARLESAGAGYNEAPGDTFAFGLTAFLDGIERRIAARG</sequence>
<comment type="caution">
    <text evidence="6">The sequence shown here is derived from an EMBL/GenBank/DDBJ whole genome shotgun (WGS) entry which is preliminary data.</text>
</comment>
<keyword evidence="2 4" id="KW-0238">DNA-binding</keyword>
<dbReference type="Proteomes" id="UP000548476">
    <property type="component" value="Unassembled WGS sequence"/>
</dbReference>
<dbReference type="GO" id="GO:0045892">
    <property type="term" value="P:negative regulation of DNA-templated transcription"/>
    <property type="evidence" value="ECO:0007669"/>
    <property type="project" value="InterPro"/>
</dbReference>
<dbReference type="InterPro" id="IPR036271">
    <property type="entry name" value="Tet_transcr_reg_TetR-rel_C_sf"/>
</dbReference>
<dbReference type="InterPro" id="IPR001647">
    <property type="entry name" value="HTH_TetR"/>
</dbReference>